<keyword evidence="3" id="KW-1185">Reference proteome</keyword>
<feature type="compositionally biased region" description="Basic and acidic residues" evidence="1">
    <location>
        <begin position="112"/>
        <end position="123"/>
    </location>
</feature>
<accession>A0ABD1UU64</accession>
<dbReference type="Proteomes" id="UP001604277">
    <property type="component" value="Unassembled WGS sequence"/>
</dbReference>
<sequence length="130" mass="15092">MAEKICVLEGKTYENEVEKQIEFPKDSDFNPKRLKDEVQEIVISEGGEIPKKKRNRRYKNMSIAQTVSNLAEQVQILVQENRAKVTLSSGRIVNDEKIRVETRVPPASHSHPYNDPRDFKRYQPVDPLNE</sequence>
<name>A0ABD1UU64_9LAMI</name>
<comment type="caution">
    <text evidence="2">The sequence shown here is derived from an EMBL/GenBank/DDBJ whole genome shotgun (WGS) entry which is preliminary data.</text>
</comment>
<protein>
    <submittedName>
        <fullName evidence="2">Uncharacterized protein</fullName>
    </submittedName>
</protein>
<proteinExistence type="predicted"/>
<dbReference type="EMBL" id="JBFOLJ010000006">
    <property type="protein sequence ID" value="KAL2528597.1"/>
    <property type="molecule type" value="Genomic_DNA"/>
</dbReference>
<dbReference type="AlphaFoldDB" id="A0ABD1UU64"/>
<reference evidence="3" key="1">
    <citation type="submission" date="2024-07" db="EMBL/GenBank/DDBJ databases">
        <title>Two chromosome-level genome assemblies of Korean endemic species Abeliophyllum distichum and Forsythia ovata (Oleaceae).</title>
        <authorList>
            <person name="Jang H."/>
        </authorList>
    </citation>
    <scope>NUCLEOTIDE SEQUENCE [LARGE SCALE GENOMIC DNA]</scope>
</reference>
<evidence type="ECO:0000313" key="2">
    <source>
        <dbReference type="EMBL" id="KAL2528597.1"/>
    </source>
</evidence>
<feature type="region of interest" description="Disordered" evidence="1">
    <location>
        <begin position="99"/>
        <end position="130"/>
    </location>
</feature>
<evidence type="ECO:0000313" key="3">
    <source>
        <dbReference type="Proteomes" id="UP001604277"/>
    </source>
</evidence>
<evidence type="ECO:0000256" key="1">
    <source>
        <dbReference type="SAM" id="MobiDB-lite"/>
    </source>
</evidence>
<organism evidence="2 3">
    <name type="scientific">Forsythia ovata</name>
    <dbReference type="NCBI Taxonomy" id="205694"/>
    <lineage>
        <taxon>Eukaryota</taxon>
        <taxon>Viridiplantae</taxon>
        <taxon>Streptophyta</taxon>
        <taxon>Embryophyta</taxon>
        <taxon>Tracheophyta</taxon>
        <taxon>Spermatophyta</taxon>
        <taxon>Magnoliopsida</taxon>
        <taxon>eudicotyledons</taxon>
        <taxon>Gunneridae</taxon>
        <taxon>Pentapetalae</taxon>
        <taxon>asterids</taxon>
        <taxon>lamiids</taxon>
        <taxon>Lamiales</taxon>
        <taxon>Oleaceae</taxon>
        <taxon>Forsythieae</taxon>
        <taxon>Forsythia</taxon>
    </lineage>
</organism>
<gene>
    <name evidence="2" type="ORF">Fot_21198</name>
</gene>